<evidence type="ECO:0000313" key="8">
    <source>
        <dbReference type="EMBL" id="CAB4926984.1"/>
    </source>
</evidence>
<organism evidence="8">
    <name type="scientific">freshwater metagenome</name>
    <dbReference type="NCBI Taxonomy" id="449393"/>
    <lineage>
        <taxon>unclassified sequences</taxon>
        <taxon>metagenomes</taxon>
        <taxon>ecological metagenomes</taxon>
    </lineage>
</organism>
<accession>A0A6J7I8T5</accession>
<keyword evidence="2" id="KW-1003">Cell membrane</keyword>
<dbReference type="AlphaFoldDB" id="A0A6J7I8T5"/>
<dbReference type="InterPro" id="IPR018076">
    <property type="entry name" value="T2SS_GspF_dom"/>
</dbReference>
<evidence type="ECO:0000256" key="3">
    <source>
        <dbReference type="ARBA" id="ARBA00022692"/>
    </source>
</evidence>
<dbReference type="GO" id="GO:0005886">
    <property type="term" value="C:plasma membrane"/>
    <property type="evidence" value="ECO:0007669"/>
    <property type="project" value="UniProtKB-SubCell"/>
</dbReference>
<sequence>MNTAGILISILVIVVGGILLVLGLAYQPPEPGSAKPVRAKRATPLFSRQQQLWALIGLAAGVLLFIYSGWLILVPIAAVAGATLPLFLSKGDAPQKIARLEALETWTRSLSGLTVAGAGLEQTLTSSLASAPEAIKTQVGSLVARLNARWPTREALEAFARDFDDPTADLIVMHLLLKEQARGAGLAEALDDLAEIIFEEVKVRRQIETDRAKPRTQVRIVAIATLVVLAALPFLGTYTAAYASPLGQVLLTIWVVLFGLLLVWMRSISIGKPAPRLLVAPETKEEAL</sequence>
<evidence type="ECO:0000256" key="6">
    <source>
        <dbReference type="SAM" id="Phobius"/>
    </source>
</evidence>
<dbReference type="PANTHER" id="PTHR35007">
    <property type="entry name" value="INTEGRAL MEMBRANE PROTEIN-RELATED"/>
    <property type="match status" value="1"/>
</dbReference>
<evidence type="ECO:0000256" key="2">
    <source>
        <dbReference type="ARBA" id="ARBA00022475"/>
    </source>
</evidence>
<reference evidence="8" key="1">
    <citation type="submission" date="2020-05" db="EMBL/GenBank/DDBJ databases">
        <authorList>
            <person name="Chiriac C."/>
            <person name="Salcher M."/>
            <person name="Ghai R."/>
            <person name="Kavagutti S V."/>
        </authorList>
    </citation>
    <scope>NUCLEOTIDE SEQUENCE</scope>
</reference>
<evidence type="ECO:0000256" key="4">
    <source>
        <dbReference type="ARBA" id="ARBA00022989"/>
    </source>
</evidence>
<evidence type="ECO:0000259" key="7">
    <source>
        <dbReference type="Pfam" id="PF00482"/>
    </source>
</evidence>
<feature type="transmembrane region" description="Helical" evidence="6">
    <location>
        <begin position="246"/>
        <end position="265"/>
    </location>
</feature>
<keyword evidence="3 6" id="KW-0812">Transmembrane</keyword>
<proteinExistence type="predicted"/>
<dbReference type="PANTHER" id="PTHR35007:SF3">
    <property type="entry name" value="POSSIBLE CONSERVED ALANINE RICH MEMBRANE PROTEIN"/>
    <property type="match status" value="1"/>
</dbReference>
<feature type="transmembrane region" description="Helical" evidence="6">
    <location>
        <begin position="220"/>
        <end position="240"/>
    </location>
</feature>
<comment type="subcellular location">
    <subcellularLocation>
        <location evidence="1">Cell membrane</location>
        <topology evidence="1">Multi-pass membrane protein</topology>
    </subcellularLocation>
</comment>
<evidence type="ECO:0000256" key="1">
    <source>
        <dbReference type="ARBA" id="ARBA00004651"/>
    </source>
</evidence>
<feature type="domain" description="Type II secretion system protein GspF" evidence="7">
    <location>
        <begin position="106"/>
        <end position="231"/>
    </location>
</feature>
<dbReference type="Pfam" id="PF00482">
    <property type="entry name" value="T2SSF"/>
    <property type="match status" value="1"/>
</dbReference>
<protein>
    <submittedName>
        <fullName evidence="8">Unannotated protein</fullName>
    </submittedName>
</protein>
<feature type="transmembrane region" description="Helical" evidence="6">
    <location>
        <begin position="46"/>
        <end position="66"/>
    </location>
</feature>
<feature type="transmembrane region" description="Helical" evidence="6">
    <location>
        <begin position="6"/>
        <end position="26"/>
    </location>
</feature>
<gene>
    <name evidence="8" type="ORF">UFOPK3609_01725</name>
</gene>
<name>A0A6J7I8T5_9ZZZZ</name>
<evidence type="ECO:0000256" key="5">
    <source>
        <dbReference type="ARBA" id="ARBA00023136"/>
    </source>
</evidence>
<keyword evidence="5 6" id="KW-0472">Membrane</keyword>
<dbReference type="EMBL" id="CAFBMQ010000312">
    <property type="protein sequence ID" value="CAB4926984.1"/>
    <property type="molecule type" value="Genomic_DNA"/>
</dbReference>
<keyword evidence="4 6" id="KW-1133">Transmembrane helix</keyword>